<protein>
    <submittedName>
        <fullName evidence="2">Uncharacterized protein</fullName>
    </submittedName>
</protein>
<sequence>MPHVHTISHGRSSTSLKDEGQPKRKLKQFTAGKLIRNSSYGKLSRIRSTESCAGLGELTPSHPNGAGPQEKPKFGRSKSSGDVLKLPKSSVRLGSLTKLLASHRNKIIIDLTHADDSSQEESSETESESREASKSGKYGKPKTHKGEPQPALESEPEEVESFDDDVKVIEGPTESAKKDLPDTSSYDATYLLSQSTGQQRQVPRKEASNVDNPYRNNYTVSETSVANDATTMQKRSSSSSLIFQQSGLNLAGAYNGSVNPQTSLLRSQQFHKFMDPKDLRDVREVGDPRVSHDLRDHRGLRKSSTVSMHQAITARRDQHNDKTGSITNTEFQKPVEDAFANNFNSYLSTAQPKLETRTQQRLWLQRENLNSLVDLSDSNNPFTTNLTRMEYEKLSREYLNIRRFRNPVFKSIVKIDNIPGVDIKKSIGESTKSFGDFKAYEDRIAALWKKNSQDFFSSRQEEIQKASVSTSINSVVGTPQRSMYYKQQPHQNQQKTQQYSTVPFNRLPQQFQPTTRAQQKVTKSSSLSLVNLQN</sequence>
<organism evidence="2 3">
    <name type="scientific">Eeniella nana</name>
    <name type="common">Yeast</name>
    <name type="synonym">Brettanomyces nanus</name>
    <dbReference type="NCBI Taxonomy" id="13502"/>
    <lineage>
        <taxon>Eukaryota</taxon>
        <taxon>Fungi</taxon>
        <taxon>Dikarya</taxon>
        <taxon>Ascomycota</taxon>
        <taxon>Saccharomycotina</taxon>
        <taxon>Pichiomycetes</taxon>
        <taxon>Pichiales</taxon>
        <taxon>Pichiaceae</taxon>
        <taxon>Brettanomyces</taxon>
    </lineage>
</organism>
<name>A0A875RYA6_EENNA</name>
<gene>
    <name evidence="2" type="ORF">FOA43_000991</name>
</gene>
<dbReference type="Proteomes" id="UP000662931">
    <property type="component" value="Chromosome 1"/>
</dbReference>
<dbReference type="RefSeq" id="XP_038777243.1">
    <property type="nucleotide sequence ID" value="XM_038921315.1"/>
</dbReference>
<dbReference type="KEGG" id="bnn:FOA43_000991"/>
<dbReference type="AlphaFoldDB" id="A0A875RYA6"/>
<evidence type="ECO:0000256" key="1">
    <source>
        <dbReference type="SAM" id="MobiDB-lite"/>
    </source>
</evidence>
<dbReference type="OrthoDB" id="3996136at2759"/>
<evidence type="ECO:0000313" key="2">
    <source>
        <dbReference type="EMBL" id="QPG73678.1"/>
    </source>
</evidence>
<dbReference type="Pfam" id="PF10452">
    <property type="entry name" value="TCO89"/>
    <property type="match status" value="1"/>
</dbReference>
<dbReference type="PANTHER" id="PTHR22794:SF2">
    <property type="entry name" value="THAP DOMAIN-CONTAINING PROTEIN 11"/>
    <property type="match status" value="1"/>
</dbReference>
<feature type="region of interest" description="Disordered" evidence="1">
    <location>
        <begin position="1"/>
        <end position="32"/>
    </location>
</feature>
<feature type="compositionally biased region" description="Acidic residues" evidence="1">
    <location>
        <begin position="117"/>
        <end position="126"/>
    </location>
</feature>
<dbReference type="GO" id="GO:0031929">
    <property type="term" value="P:TOR signaling"/>
    <property type="evidence" value="ECO:0007669"/>
    <property type="project" value="InterPro"/>
</dbReference>
<dbReference type="GO" id="GO:0031931">
    <property type="term" value="C:TORC1 complex"/>
    <property type="evidence" value="ECO:0007669"/>
    <property type="project" value="InterPro"/>
</dbReference>
<reference evidence="2" key="1">
    <citation type="submission" date="2020-10" db="EMBL/GenBank/DDBJ databases">
        <authorList>
            <person name="Roach M.J.R."/>
        </authorList>
    </citation>
    <scope>NUCLEOTIDE SEQUENCE</scope>
    <source>
        <strain evidence="2">CBS 1945</strain>
    </source>
</reference>
<dbReference type="InterPro" id="IPR018857">
    <property type="entry name" value="TORC1_cplx_su_TCO89"/>
</dbReference>
<accession>A0A875RYA6</accession>
<keyword evidence="3" id="KW-1185">Reference proteome</keyword>
<dbReference type="EMBL" id="CP064812">
    <property type="protein sequence ID" value="QPG73678.1"/>
    <property type="molecule type" value="Genomic_DNA"/>
</dbReference>
<feature type="compositionally biased region" description="Acidic residues" evidence="1">
    <location>
        <begin position="154"/>
        <end position="163"/>
    </location>
</feature>
<dbReference type="GeneID" id="62194392"/>
<dbReference type="GO" id="GO:0000329">
    <property type="term" value="C:fungal-type vacuole membrane"/>
    <property type="evidence" value="ECO:0007669"/>
    <property type="project" value="TreeGrafter"/>
</dbReference>
<feature type="region of interest" description="Disordered" evidence="1">
    <location>
        <begin position="512"/>
        <end position="534"/>
    </location>
</feature>
<feature type="region of interest" description="Disordered" evidence="1">
    <location>
        <begin position="112"/>
        <end position="163"/>
    </location>
</feature>
<proteinExistence type="predicted"/>
<feature type="region of interest" description="Disordered" evidence="1">
    <location>
        <begin position="53"/>
        <end position="86"/>
    </location>
</feature>
<evidence type="ECO:0000313" key="3">
    <source>
        <dbReference type="Proteomes" id="UP000662931"/>
    </source>
</evidence>
<feature type="region of interest" description="Disordered" evidence="1">
    <location>
        <begin position="193"/>
        <end position="217"/>
    </location>
</feature>
<dbReference type="PANTHER" id="PTHR22794">
    <property type="entry name" value="THAP DOMAIN PROTEIN 11"/>
    <property type="match status" value="1"/>
</dbReference>